<gene>
    <name evidence="10" type="ORF">Bathy05g04740</name>
</gene>
<dbReference type="InterPro" id="IPR006620">
    <property type="entry name" value="Pro_4_hyd_alph"/>
</dbReference>
<keyword evidence="5" id="KW-0560">Oxidoreductase</keyword>
<keyword evidence="6" id="KW-0408">Iron</keyword>
<dbReference type="EMBL" id="FO082274">
    <property type="protein sequence ID" value="CCO16754.1"/>
    <property type="molecule type" value="Genomic_DNA"/>
</dbReference>
<dbReference type="RefSeq" id="XP_007513196.1">
    <property type="nucleotide sequence ID" value="XM_007513134.1"/>
</dbReference>
<evidence type="ECO:0000259" key="9">
    <source>
        <dbReference type="PROSITE" id="PS51471"/>
    </source>
</evidence>
<dbReference type="SMART" id="SM00702">
    <property type="entry name" value="P4Hc"/>
    <property type="match status" value="1"/>
</dbReference>
<feature type="compositionally biased region" description="Polar residues" evidence="8">
    <location>
        <begin position="57"/>
        <end position="73"/>
    </location>
</feature>
<evidence type="ECO:0000256" key="7">
    <source>
        <dbReference type="ARBA" id="ARBA00049169"/>
    </source>
</evidence>
<dbReference type="PROSITE" id="PS51471">
    <property type="entry name" value="FE2OG_OXY"/>
    <property type="match status" value="1"/>
</dbReference>
<evidence type="ECO:0000313" key="10">
    <source>
        <dbReference type="EMBL" id="CCO16754.1"/>
    </source>
</evidence>
<feature type="compositionally biased region" description="Low complexity" evidence="8">
    <location>
        <begin position="78"/>
        <end position="90"/>
    </location>
</feature>
<proteinExistence type="predicted"/>
<dbReference type="Pfam" id="PF13640">
    <property type="entry name" value="2OG-FeII_Oxy_3"/>
    <property type="match status" value="1"/>
</dbReference>
<keyword evidence="3" id="KW-0479">Metal-binding</keyword>
<feature type="compositionally biased region" description="Low complexity" evidence="8">
    <location>
        <begin position="359"/>
        <end position="371"/>
    </location>
</feature>
<name>K8EFI4_9CHLO</name>
<protein>
    <recommendedName>
        <fullName evidence="9">Fe2OG dioxygenase domain-containing protein</fullName>
    </recommendedName>
</protein>
<dbReference type="Proteomes" id="UP000198341">
    <property type="component" value="Chromosome 5"/>
</dbReference>
<dbReference type="STRING" id="41875.K8EFI4"/>
<keyword evidence="11" id="KW-1185">Reference proteome</keyword>
<keyword evidence="4" id="KW-0223">Dioxygenase</keyword>
<evidence type="ECO:0000256" key="4">
    <source>
        <dbReference type="ARBA" id="ARBA00022964"/>
    </source>
</evidence>
<dbReference type="PANTHER" id="PTHR10869">
    <property type="entry name" value="PROLYL 4-HYDROXYLASE ALPHA SUBUNIT"/>
    <property type="match status" value="1"/>
</dbReference>
<evidence type="ECO:0000313" key="11">
    <source>
        <dbReference type="Proteomes" id="UP000198341"/>
    </source>
</evidence>
<reference evidence="10 11" key="1">
    <citation type="submission" date="2011-10" db="EMBL/GenBank/DDBJ databases">
        <authorList>
            <person name="Genoscope - CEA"/>
        </authorList>
    </citation>
    <scope>NUCLEOTIDE SEQUENCE [LARGE SCALE GENOMIC DNA]</scope>
    <source>
        <strain evidence="10 11">RCC 1105</strain>
    </source>
</reference>
<evidence type="ECO:0000256" key="5">
    <source>
        <dbReference type="ARBA" id="ARBA00023002"/>
    </source>
</evidence>
<evidence type="ECO:0000256" key="1">
    <source>
        <dbReference type="ARBA" id="ARBA00001961"/>
    </source>
</evidence>
<dbReference type="GO" id="GO:0031418">
    <property type="term" value="F:L-ascorbic acid binding"/>
    <property type="evidence" value="ECO:0007669"/>
    <property type="project" value="InterPro"/>
</dbReference>
<dbReference type="eggNOG" id="KOG1591">
    <property type="taxonomic scope" value="Eukaryota"/>
</dbReference>
<dbReference type="PANTHER" id="PTHR10869:SF229">
    <property type="entry name" value="PROLYL 4-HYDROXYLASE ALPHA SUBUNIT DOMAIN-CONTAINING PROTEIN"/>
    <property type="match status" value="1"/>
</dbReference>
<organism evidence="10 11">
    <name type="scientific">Bathycoccus prasinos</name>
    <dbReference type="NCBI Taxonomy" id="41875"/>
    <lineage>
        <taxon>Eukaryota</taxon>
        <taxon>Viridiplantae</taxon>
        <taxon>Chlorophyta</taxon>
        <taxon>Mamiellophyceae</taxon>
        <taxon>Mamiellales</taxon>
        <taxon>Bathycoccaceae</taxon>
        <taxon>Bathycoccus</taxon>
    </lineage>
</organism>
<evidence type="ECO:0000256" key="3">
    <source>
        <dbReference type="ARBA" id="ARBA00022723"/>
    </source>
</evidence>
<dbReference type="InterPro" id="IPR044862">
    <property type="entry name" value="Pro_4_hyd_alph_FE2OG_OXY"/>
</dbReference>
<dbReference type="AlphaFoldDB" id="K8EFI4"/>
<dbReference type="KEGG" id="bpg:Bathy05g04740"/>
<evidence type="ECO:0000256" key="2">
    <source>
        <dbReference type="ARBA" id="ARBA00004648"/>
    </source>
</evidence>
<dbReference type="Gene3D" id="2.60.120.620">
    <property type="entry name" value="q2cbj1_9rhob like domain"/>
    <property type="match status" value="1"/>
</dbReference>
<comment type="subcellular location">
    <subcellularLocation>
        <location evidence="2">Endoplasmic reticulum membrane</location>
        <topology evidence="2">Single-pass type II membrane protein</topology>
    </subcellularLocation>
</comment>
<dbReference type="GeneID" id="19015977"/>
<comment type="catalytic activity">
    <reaction evidence="7">
        <text>L-prolyl-[collagen] + 2-oxoglutarate + O2 = trans-4-hydroxy-L-prolyl-[collagen] + succinate + CO2</text>
        <dbReference type="Rhea" id="RHEA:18945"/>
        <dbReference type="Rhea" id="RHEA-COMP:11676"/>
        <dbReference type="Rhea" id="RHEA-COMP:11680"/>
        <dbReference type="ChEBI" id="CHEBI:15379"/>
        <dbReference type="ChEBI" id="CHEBI:16526"/>
        <dbReference type="ChEBI" id="CHEBI:16810"/>
        <dbReference type="ChEBI" id="CHEBI:30031"/>
        <dbReference type="ChEBI" id="CHEBI:50342"/>
        <dbReference type="ChEBI" id="CHEBI:61965"/>
        <dbReference type="EC" id="1.14.11.2"/>
    </reaction>
</comment>
<evidence type="ECO:0000256" key="8">
    <source>
        <dbReference type="SAM" id="MobiDB-lite"/>
    </source>
</evidence>
<sequence length="401" mass="43716">MTTVATTPFDASRVSSSSSVTRVVRSSSLSSSSFRRTTTNNNNFEVLRSGRRRRTNKPISLSSRFSKPKTTVNAAEGSPTSSTSQQQPQPAFIPAHERQTLSKIPPEQLASGGMRLSAQNEDFKVSFRRFLAYEFMSMDETYDETKISVLNLDPPIFTVEEFISEQECDNLVLAAKTSGGLKVSAIGGGAANENIRTSKTVALNSHGLENHASKKAILASAEKLLPDIRGLSTKKNAFKAPAGGKSEWAFELPQVAHYSGGEYFKKHEDAFPIGIATEKGYQRRATVLVYLNDVPNGGVTRFEYLDLDVQPKKGKCLVFFPASVAAMPDPRTLHTATEAENGCEKWVSQLWVSHSTPPASAGSSDNSASAGQPADVAPKKLNRAQRRIQEREEAKAARKKK</sequence>
<feature type="domain" description="Fe2OG dioxygenase" evidence="9">
    <location>
        <begin position="249"/>
        <end position="354"/>
    </location>
</feature>
<comment type="cofactor">
    <cofactor evidence="1">
        <name>L-ascorbate</name>
        <dbReference type="ChEBI" id="CHEBI:38290"/>
    </cofactor>
</comment>
<feature type="region of interest" description="Disordered" evidence="8">
    <location>
        <begin position="354"/>
        <end position="401"/>
    </location>
</feature>
<feature type="compositionally biased region" description="Low complexity" evidence="8">
    <location>
        <begin position="12"/>
        <end position="39"/>
    </location>
</feature>
<dbReference type="InterPro" id="IPR045054">
    <property type="entry name" value="P4HA-like"/>
</dbReference>
<evidence type="ECO:0000256" key="6">
    <source>
        <dbReference type="ARBA" id="ARBA00023004"/>
    </source>
</evidence>
<feature type="region of interest" description="Disordered" evidence="8">
    <location>
        <begin position="1"/>
        <end position="99"/>
    </location>
</feature>
<accession>K8EFI4</accession>
<dbReference type="GO" id="GO:0005789">
    <property type="term" value="C:endoplasmic reticulum membrane"/>
    <property type="evidence" value="ECO:0007669"/>
    <property type="project" value="UniProtKB-SubCell"/>
</dbReference>
<feature type="compositionally biased region" description="Basic and acidic residues" evidence="8">
    <location>
        <begin position="387"/>
        <end position="401"/>
    </location>
</feature>
<dbReference type="OrthoDB" id="4356at2759"/>
<dbReference type="InterPro" id="IPR005123">
    <property type="entry name" value="Oxoglu/Fe-dep_dioxygenase_dom"/>
</dbReference>
<dbReference type="GO" id="GO:0004656">
    <property type="term" value="F:procollagen-proline 4-dioxygenase activity"/>
    <property type="evidence" value="ECO:0007669"/>
    <property type="project" value="UniProtKB-EC"/>
</dbReference>
<dbReference type="GO" id="GO:0005506">
    <property type="term" value="F:iron ion binding"/>
    <property type="evidence" value="ECO:0007669"/>
    <property type="project" value="InterPro"/>
</dbReference>